<dbReference type="PROSITE" id="PS51257">
    <property type="entry name" value="PROKAR_LIPOPROTEIN"/>
    <property type="match status" value="1"/>
</dbReference>
<feature type="chain" id="PRO_5043611232" description="Tetratricopeptide repeat protein" evidence="4">
    <location>
        <begin position="26"/>
        <end position="569"/>
    </location>
</feature>
<evidence type="ECO:0000313" key="8">
    <source>
        <dbReference type="Proteomes" id="UP001168478"/>
    </source>
</evidence>
<keyword evidence="7" id="KW-1185">Reference proteome</keyword>
<dbReference type="Proteomes" id="UP001167831">
    <property type="component" value="Unassembled WGS sequence"/>
</dbReference>
<evidence type="ECO:0000256" key="2">
    <source>
        <dbReference type="SAM" id="Coils"/>
    </source>
</evidence>
<name>A0AAW7JR13_9BACT</name>
<keyword evidence="3" id="KW-0812">Transmembrane</keyword>
<dbReference type="InterPro" id="IPR011990">
    <property type="entry name" value="TPR-like_helical_dom_sf"/>
</dbReference>
<keyword evidence="3" id="KW-1133">Transmembrane helix</keyword>
<dbReference type="Proteomes" id="UP001168478">
    <property type="component" value="Unassembled WGS sequence"/>
</dbReference>
<organism evidence="6 8">
    <name type="scientific">Leyella lascolaii</name>
    <dbReference type="NCBI Taxonomy" id="1776379"/>
    <lineage>
        <taxon>Bacteria</taxon>
        <taxon>Pseudomonadati</taxon>
        <taxon>Bacteroidota</taxon>
        <taxon>Bacteroidia</taxon>
        <taxon>Bacteroidales</taxon>
        <taxon>Prevotellaceae</taxon>
        <taxon>Leyella</taxon>
    </lineage>
</organism>
<feature type="coiled-coil region" evidence="2">
    <location>
        <begin position="391"/>
        <end position="449"/>
    </location>
</feature>
<keyword evidence="3" id="KW-0472">Membrane</keyword>
<accession>A0AAW7JR13</accession>
<comment type="caution">
    <text evidence="6">The sequence shown here is derived from an EMBL/GenBank/DDBJ whole genome shotgun (WGS) entry which is preliminary data.</text>
</comment>
<dbReference type="EMBL" id="JAUEIF010000001">
    <property type="protein sequence ID" value="MDN0024301.1"/>
    <property type="molecule type" value="Genomic_DNA"/>
</dbReference>
<evidence type="ECO:0000256" key="1">
    <source>
        <dbReference type="PROSITE-ProRule" id="PRU00339"/>
    </source>
</evidence>
<reference evidence="6" key="2">
    <citation type="submission" date="2023-08" db="EMBL/GenBank/DDBJ databases">
        <title>Identification and characterization of horizontal gene transfer across gut microbiota members of farm animals based on homology search.</title>
        <authorList>
            <person name="Schwarzerova J."/>
            <person name="Nykrynova M."/>
            <person name="Jureckova K."/>
            <person name="Cejkova D."/>
            <person name="Rychlik I."/>
        </authorList>
    </citation>
    <scope>NUCLEOTIDE SEQUENCE</scope>
    <source>
        <strain evidence="6">ET15</strain>
        <strain evidence="5">ET37</strain>
    </source>
</reference>
<evidence type="ECO:0000256" key="4">
    <source>
        <dbReference type="SAM" id="SignalP"/>
    </source>
</evidence>
<evidence type="ECO:0000313" key="5">
    <source>
        <dbReference type="EMBL" id="MDN0021804.1"/>
    </source>
</evidence>
<sequence length="569" mass="64440">MRTDRTGILHILCVTVMLAAACSHRASYNSTIEQAEGMTDTDPHGALTLIYGRKDSLCAGAADSALYELVYTEAVHDLGVKLNDGRYISSSEQYFRLNGDRRRRARALVQAALCMYDNRNLHDAVMLMKKAEDVADGEDDSFLHFRIAAALAMMNRETGNRTLVMKYRRRELDAARRSGSERHMARAWNDMAAEYRRTGDTDSFMTCMNRCLPLTSKAAPEAQALIRTNMGCYHMNRGDTARAMQLFTMAYTASPDRLASLMLGDIYATRNDMDRAVAMWYDAADSYTAAISKNALKRLIARSLADGDGKTQLFLSERLNSVYDGEISTGTASELVNLQKDYDSMRSERLHQERIMKMGGAAALLVIAMVWFIGYHRRRMSHYGRVINTQNRRLKEMNDGYTRDLEHYRELRLTLDGLQKEHEKYASLIEVKTRELEKMQAQLAEYQNDRRKPEQWNMEDRLINADCVYALHRMASAGRAAGKQDWDALHALINSHDSRLGELLASHSNLSPTEINVIILTRLRFIPTEIAVLTGMSSQSVTNTRARLLTKMFGVKGGAKDFDDRIRGI</sequence>
<feature type="repeat" description="TPR" evidence="1">
    <location>
        <begin position="224"/>
        <end position="257"/>
    </location>
</feature>
<feature type="transmembrane region" description="Helical" evidence="3">
    <location>
        <begin position="355"/>
        <end position="375"/>
    </location>
</feature>
<evidence type="ECO:0000256" key="3">
    <source>
        <dbReference type="SAM" id="Phobius"/>
    </source>
</evidence>
<keyword evidence="1" id="KW-0802">TPR repeat</keyword>
<dbReference type="RefSeq" id="WP_289824558.1">
    <property type="nucleotide sequence ID" value="NZ_JAUEIE010000001.1"/>
</dbReference>
<evidence type="ECO:0000313" key="7">
    <source>
        <dbReference type="Proteomes" id="UP001167831"/>
    </source>
</evidence>
<protein>
    <recommendedName>
        <fullName evidence="9">Tetratricopeptide repeat protein</fullName>
    </recommendedName>
</protein>
<dbReference type="InterPro" id="IPR019734">
    <property type="entry name" value="TPR_rpt"/>
</dbReference>
<dbReference type="Gene3D" id="1.25.40.10">
    <property type="entry name" value="Tetratricopeptide repeat domain"/>
    <property type="match status" value="1"/>
</dbReference>
<dbReference type="AlphaFoldDB" id="A0AAW7JR13"/>
<feature type="signal peptide" evidence="4">
    <location>
        <begin position="1"/>
        <end position="25"/>
    </location>
</feature>
<dbReference type="PROSITE" id="PS50005">
    <property type="entry name" value="TPR"/>
    <property type="match status" value="1"/>
</dbReference>
<keyword evidence="4" id="KW-0732">Signal</keyword>
<dbReference type="SUPFAM" id="SSF48452">
    <property type="entry name" value="TPR-like"/>
    <property type="match status" value="1"/>
</dbReference>
<evidence type="ECO:0000313" key="6">
    <source>
        <dbReference type="EMBL" id="MDN0024301.1"/>
    </source>
</evidence>
<keyword evidence="2" id="KW-0175">Coiled coil</keyword>
<proteinExistence type="predicted"/>
<gene>
    <name evidence="5" type="ORF">QVN81_02020</name>
    <name evidence="6" type="ORF">QVN84_02015</name>
</gene>
<evidence type="ECO:0008006" key="9">
    <source>
        <dbReference type="Google" id="ProtNLM"/>
    </source>
</evidence>
<reference evidence="6" key="1">
    <citation type="submission" date="2023-06" db="EMBL/GenBank/DDBJ databases">
        <authorList>
            <person name="Zeman M."/>
            <person name="Kubasova T."/>
            <person name="Jahodarova E."/>
            <person name="Nykrynova M."/>
            <person name="Rychlik I."/>
        </authorList>
    </citation>
    <scope>NUCLEOTIDE SEQUENCE</scope>
    <source>
        <strain evidence="6">ET15</strain>
        <strain evidence="5">ET37</strain>
    </source>
</reference>
<dbReference type="EMBL" id="JAUEIE010000001">
    <property type="protein sequence ID" value="MDN0021804.1"/>
    <property type="molecule type" value="Genomic_DNA"/>
</dbReference>